<name>A0A5J9VDZ4_9POAL</name>
<dbReference type="Proteomes" id="UP000324897">
    <property type="component" value="Unassembled WGS sequence"/>
</dbReference>
<feature type="domain" description="F-box" evidence="1">
    <location>
        <begin position="97"/>
        <end position="143"/>
    </location>
</feature>
<reference evidence="2 3" key="1">
    <citation type="journal article" date="2019" name="Sci. Rep.">
        <title>A high-quality genome of Eragrostis curvula grass provides insights into Poaceae evolution and supports new strategies to enhance forage quality.</title>
        <authorList>
            <person name="Carballo J."/>
            <person name="Santos B.A.C.M."/>
            <person name="Zappacosta D."/>
            <person name="Garbus I."/>
            <person name="Selva J.P."/>
            <person name="Gallo C.A."/>
            <person name="Diaz A."/>
            <person name="Albertini E."/>
            <person name="Caccamo M."/>
            <person name="Echenique V."/>
        </authorList>
    </citation>
    <scope>NUCLEOTIDE SEQUENCE [LARGE SCALE GENOMIC DNA]</scope>
    <source>
        <strain evidence="3">cv. Victoria</strain>
        <tissue evidence="2">Leaf</tissue>
    </source>
</reference>
<dbReference type="OrthoDB" id="2411074at2759"/>
<dbReference type="InterPro" id="IPR036047">
    <property type="entry name" value="F-box-like_dom_sf"/>
</dbReference>
<dbReference type="Gene3D" id="1.20.1280.50">
    <property type="match status" value="1"/>
</dbReference>
<protein>
    <recommendedName>
        <fullName evidence="1">F-box domain-containing protein</fullName>
    </recommendedName>
</protein>
<sequence length="498" mass="56160">MLPCSVHLLPLRAAPQCHPCFSDSSTQILASVVRVLMGMPAVRQPAKPPAGWYGAHPATTKAFFLPVTGASQYRRALAVRRNVCEERGKKAVALPASGHIDALPDGVLHRILGFVDAQEAVRTCVLARRWRHLWKSATALRIVRDGLEGVPSFMEHLLLLRRGSPFDAFCLKFDVFEVGDVPHVNLWLRHALLCNVRELMLGAFYCFFPLDDLPVVSQHLRSLELKYVILGNSFCDFSGCPSLEHLSIVDCVLPCNKKISSKSVKHLSIMSCIFNKNKEFRTHIYAPNLISLMLDDKESWDEPPQPWRTPVLDSMPSLQEAFVRLAYSNTDCCSNADDSGYCGHVNCDSCYGIKHDSNCLLLEGLSEAKNLKLIAESETFVFKRDLKQCPTFSKLKTLLLNDYWSAAPDFPALTCILKHTPVLEKLRLQLFYKGSEHKLRINGSRNPMELSAATEHLKNLKTVEIMCEVIDERTIKVMKFLSKFDIRFSLDEVEILEE</sequence>
<accession>A0A5J9VDZ4</accession>
<evidence type="ECO:0000313" key="2">
    <source>
        <dbReference type="EMBL" id="TVU33908.1"/>
    </source>
</evidence>
<dbReference type="Pfam" id="PF00646">
    <property type="entry name" value="F-box"/>
    <property type="match status" value="1"/>
</dbReference>
<proteinExistence type="predicted"/>
<dbReference type="InterPro" id="IPR001810">
    <property type="entry name" value="F-box_dom"/>
</dbReference>
<dbReference type="SUPFAM" id="SSF52047">
    <property type="entry name" value="RNI-like"/>
    <property type="match status" value="1"/>
</dbReference>
<dbReference type="Gramene" id="TVU33908">
    <property type="protein sequence ID" value="TVU33908"/>
    <property type="gene ID" value="EJB05_15723"/>
</dbReference>
<dbReference type="EMBL" id="RWGY01000009">
    <property type="protein sequence ID" value="TVU33908.1"/>
    <property type="molecule type" value="Genomic_DNA"/>
</dbReference>
<dbReference type="AlphaFoldDB" id="A0A5J9VDZ4"/>
<dbReference type="PROSITE" id="PS50181">
    <property type="entry name" value="FBOX"/>
    <property type="match status" value="1"/>
</dbReference>
<keyword evidence="3" id="KW-1185">Reference proteome</keyword>
<evidence type="ECO:0000313" key="3">
    <source>
        <dbReference type="Proteomes" id="UP000324897"/>
    </source>
</evidence>
<dbReference type="InterPro" id="IPR053197">
    <property type="entry name" value="F-box_SCFL_complex_component"/>
</dbReference>
<comment type="caution">
    <text evidence="2">The sequence shown here is derived from an EMBL/GenBank/DDBJ whole genome shotgun (WGS) entry which is preliminary data.</text>
</comment>
<dbReference type="SUPFAM" id="SSF81383">
    <property type="entry name" value="F-box domain"/>
    <property type="match status" value="1"/>
</dbReference>
<evidence type="ECO:0000259" key="1">
    <source>
        <dbReference type="PROSITE" id="PS50181"/>
    </source>
</evidence>
<organism evidence="2 3">
    <name type="scientific">Eragrostis curvula</name>
    <name type="common">weeping love grass</name>
    <dbReference type="NCBI Taxonomy" id="38414"/>
    <lineage>
        <taxon>Eukaryota</taxon>
        <taxon>Viridiplantae</taxon>
        <taxon>Streptophyta</taxon>
        <taxon>Embryophyta</taxon>
        <taxon>Tracheophyta</taxon>
        <taxon>Spermatophyta</taxon>
        <taxon>Magnoliopsida</taxon>
        <taxon>Liliopsida</taxon>
        <taxon>Poales</taxon>
        <taxon>Poaceae</taxon>
        <taxon>PACMAD clade</taxon>
        <taxon>Chloridoideae</taxon>
        <taxon>Eragrostideae</taxon>
        <taxon>Eragrostidinae</taxon>
        <taxon>Eragrostis</taxon>
    </lineage>
</organism>
<dbReference type="CDD" id="cd22160">
    <property type="entry name" value="F-box_AtFBL13-like"/>
    <property type="match status" value="1"/>
</dbReference>
<dbReference type="PANTHER" id="PTHR34223:SF80">
    <property type="entry name" value="OS11G0205900 PROTEIN"/>
    <property type="match status" value="1"/>
</dbReference>
<dbReference type="PANTHER" id="PTHR34223">
    <property type="entry name" value="OS11G0201299 PROTEIN"/>
    <property type="match status" value="1"/>
</dbReference>
<dbReference type="InterPro" id="IPR053781">
    <property type="entry name" value="F-box_AtFBL13-like"/>
</dbReference>
<gene>
    <name evidence="2" type="ORF">EJB05_15723</name>
</gene>